<name>A0A5M3WN42_9ACTN</name>
<gene>
    <name evidence="1" type="ORF">Amac_039210</name>
</gene>
<dbReference type="Proteomes" id="UP000331127">
    <property type="component" value="Unassembled WGS sequence"/>
</dbReference>
<keyword evidence="2" id="KW-1185">Reference proteome</keyword>
<dbReference type="RefSeq" id="WP_155355771.1">
    <property type="nucleotide sequence ID" value="NZ_BAAAHL010000014.1"/>
</dbReference>
<dbReference type="InterPro" id="IPR016024">
    <property type="entry name" value="ARM-type_fold"/>
</dbReference>
<sequence length="402" mass="42596">MHSGWAAVAEVDWSRLFHAYGVASDTPAHLRALTGDDEDAREEALDHLWSAVIHQGTPWSVTPPAALVVAGLLADLGSAEPASDSISAAAGFQAKPLRGSMLRFLAAVAEAAEPDTAEEEIRAVAYPEDREDEIDTALEAILAGDEGAWGDESIDAIMARVVLDIRAIAPVLLGSAIACLDDPDLRVRADAVGAVGALALVPGAIASTDDLVVRLEQAADQAKDHNERCAIVLTLGEVGATPRAFLTDPHPAVRACAALAPTLADDDAATQEILTALRNPTEADSWLDDHPRQLSGFLRFALVAAAVQRAKSFDELLPSALAIASMTSHWTVESDWGPLLAAAFPVPVGEPPILTDAQRIYLQALVANDKVWDPVMGNPVPWFQRIGLSYDRDSCRNLLSIA</sequence>
<protein>
    <recommendedName>
        <fullName evidence="3">PBS lyase</fullName>
    </recommendedName>
</protein>
<reference evidence="1 2" key="1">
    <citation type="submission" date="2019-10" db="EMBL/GenBank/DDBJ databases">
        <title>Whole genome shotgun sequence of Acrocarpospora macrocephala NBRC 16266.</title>
        <authorList>
            <person name="Ichikawa N."/>
            <person name="Kimura A."/>
            <person name="Kitahashi Y."/>
            <person name="Komaki H."/>
            <person name="Oguchi A."/>
        </authorList>
    </citation>
    <scope>NUCLEOTIDE SEQUENCE [LARGE SCALE GENOMIC DNA]</scope>
    <source>
        <strain evidence="1 2">NBRC 16266</strain>
    </source>
</reference>
<dbReference type="AlphaFoldDB" id="A0A5M3WN42"/>
<organism evidence="1 2">
    <name type="scientific">Acrocarpospora macrocephala</name>
    <dbReference type="NCBI Taxonomy" id="150177"/>
    <lineage>
        <taxon>Bacteria</taxon>
        <taxon>Bacillati</taxon>
        <taxon>Actinomycetota</taxon>
        <taxon>Actinomycetes</taxon>
        <taxon>Streptosporangiales</taxon>
        <taxon>Streptosporangiaceae</taxon>
        <taxon>Acrocarpospora</taxon>
    </lineage>
</organism>
<dbReference type="SUPFAM" id="SSF48371">
    <property type="entry name" value="ARM repeat"/>
    <property type="match status" value="1"/>
</dbReference>
<evidence type="ECO:0000313" key="2">
    <source>
        <dbReference type="Proteomes" id="UP000331127"/>
    </source>
</evidence>
<accession>A0A5M3WN42</accession>
<evidence type="ECO:0000313" key="1">
    <source>
        <dbReference type="EMBL" id="GES10324.1"/>
    </source>
</evidence>
<dbReference type="InterPro" id="IPR011989">
    <property type="entry name" value="ARM-like"/>
</dbReference>
<evidence type="ECO:0008006" key="3">
    <source>
        <dbReference type="Google" id="ProtNLM"/>
    </source>
</evidence>
<dbReference type="EMBL" id="BLAE01000021">
    <property type="protein sequence ID" value="GES10324.1"/>
    <property type="molecule type" value="Genomic_DNA"/>
</dbReference>
<comment type="caution">
    <text evidence="1">The sequence shown here is derived from an EMBL/GenBank/DDBJ whole genome shotgun (WGS) entry which is preliminary data.</text>
</comment>
<proteinExistence type="predicted"/>
<dbReference type="Gene3D" id="1.25.10.10">
    <property type="entry name" value="Leucine-rich Repeat Variant"/>
    <property type="match status" value="1"/>
</dbReference>
<dbReference type="OrthoDB" id="292843at2"/>